<evidence type="ECO:0000313" key="1">
    <source>
        <dbReference type="EMBL" id="GFT26710.1"/>
    </source>
</evidence>
<protein>
    <submittedName>
        <fullName evidence="1">Uncharacterized protein</fullName>
    </submittedName>
</protein>
<dbReference type="AlphaFoldDB" id="A0A8X6NP11"/>
<sequence>MQAMLLKRKSYALAASIESPWGTGPTLRYVCSHLVESKFSLTTDSRLTIYRRQAEIRYMFEPKESDIVVKTVDGLVSRAFCYPVLLRSEKLIFVNTLNLMLWRSKILEELMRIA</sequence>
<dbReference type="Proteomes" id="UP000887013">
    <property type="component" value="Unassembled WGS sequence"/>
</dbReference>
<dbReference type="EMBL" id="BMAW01012035">
    <property type="protein sequence ID" value="GFT26710.1"/>
    <property type="molecule type" value="Genomic_DNA"/>
</dbReference>
<evidence type="ECO:0000313" key="2">
    <source>
        <dbReference type="Proteomes" id="UP000887013"/>
    </source>
</evidence>
<reference evidence="1" key="1">
    <citation type="submission" date="2020-08" db="EMBL/GenBank/DDBJ databases">
        <title>Multicomponent nature underlies the extraordinary mechanical properties of spider dragline silk.</title>
        <authorList>
            <person name="Kono N."/>
            <person name="Nakamura H."/>
            <person name="Mori M."/>
            <person name="Yoshida Y."/>
            <person name="Ohtoshi R."/>
            <person name="Malay A.D."/>
            <person name="Moran D.A.P."/>
            <person name="Tomita M."/>
            <person name="Numata K."/>
            <person name="Arakawa K."/>
        </authorList>
    </citation>
    <scope>NUCLEOTIDE SEQUENCE</scope>
</reference>
<accession>A0A8X6NP11</accession>
<proteinExistence type="predicted"/>
<organism evidence="1 2">
    <name type="scientific">Nephila pilipes</name>
    <name type="common">Giant wood spider</name>
    <name type="synonym">Nephila maculata</name>
    <dbReference type="NCBI Taxonomy" id="299642"/>
    <lineage>
        <taxon>Eukaryota</taxon>
        <taxon>Metazoa</taxon>
        <taxon>Ecdysozoa</taxon>
        <taxon>Arthropoda</taxon>
        <taxon>Chelicerata</taxon>
        <taxon>Arachnida</taxon>
        <taxon>Araneae</taxon>
        <taxon>Araneomorphae</taxon>
        <taxon>Entelegynae</taxon>
        <taxon>Araneoidea</taxon>
        <taxon>Nephilidae</taxon>
        <taxon>Nephila</taxon>
    </lineage>
</organism>
<comment type="caution">
    <text evidence="1">The sequence shown here is derived from an EMBL/GenBank/DDBJ whole genome shotgun (WGS) entry which is preliminary data.</text>
</comment>
<keyword evidence="2" id="KW-1185">Reference proteome</keyword>
<gene>
    <name evidence="1" type="ORF">NPIL_408211</name>
</gene>
<name>A0A8X6NP11_NEPPI</name>